<feature type="binding site" evidence="9">
    <location>
        <position position="291"/>
    </location>
    <ligand>
        <name>K(+)</name>
        <dbReference type="ChEBI" id="CHEBI:29103"/>
    </ligand>
</feature>
<feature type="domain" description="Carbohydrate kinase PfkB" evidence="10">
    <location>
        <begin position="19"/>
        <end position="349"/>
    </location>
</feature>
<dbReference type="GeneID" id="27708756"/>
<keyword evidence="2 9" id="KW-0479">Metal-binding</keyword>
<evidence type="ECO:0000313" key="12">
    <source>
        <dbReference type="Proteomes" id="UP000053411"/>
    </source>
</evidence>
<feature type="binding site" evidence="9">
    <location>
        <position position="171"/>
    </location>
    <ligand>
        <name>substrate</name>
    </ligand>
</feature>
<proteinExistence type="inferred from homology"/>
<sequence>MAPEDDLIIENNSRSKVPHICVVGSINIDFVTYASRIPGPGETLTARAFSTWAGGKGLNQAVACARASFNFLAQPDMLVNLIGTVGAEDHFYDTLVKPICDGCRVSTVHVNRRCSGQTGSASIIVDESSAGQNRILVVPGVNHSGMSDATQICDAIARQKVECDVVLLQGEIPRSTVLKLLCVLNDPSCRRHVIFNPAPVFPDGIPPTSLKGTAVLVMNETEAGQIASFMLTAPRNGSSSPLNEQDFAGQLHKLLHVKIVLITLGARGVFFSTCSGLQGRCPARAVRQVVDTTAAGDTFVGYFASGFAKFMATGATIESFDAKIESVIQDATMAAGLCVERPGASQSIPFAYEIADHAVCTPETDGRAALIDGRK</sequence>
<dbReference type="GO" id="GO:0005524">
    <property type="term" value="F:ATP binding"/>
    <property type="evidence" value="ECO:0007669"/>
    <property type="project" value="UniProtKB-UniRule"/>
</dbReference>
<feature type="binding site" evidence="9">
    <location>
        <begin position="263"/>
        <end position="268"/>
    </location>
    <ligand>
        <name>ATP</name>
        <dbReference type="ChEBI" id="CHEBI:30616"/>
    </ligand>
</feature>
<dbReference type="VEuPathDB" id="FungiDB:Z520_03010"/>
<keyword evidence="1 9" id="KW-0808">Transferase</keyword>
<evidence type="ECO:0000256" key="9">
    <source>
        <dbReference type="HAMAP-Rule" id="MF_03215"/>
    </source>
</evidence>
<dbReference type="InterPro" id="IPR011611">
    <property type="entry name" value="PfkB_dom"/>
</dbReference>
<dbReference type="SUPFAM" id="SSF53613">
    <property type="entry name" value="Ribokinase-like"/>
    <property type="match status" value="1"/>
</dbReference>
<dbReference type="GO" id="GO:0046872">
    <property type="term" value="F:metal ion binding"/>
    <property type="evidence" value="ECO:0007669"/>
    <property type="project" value="UniProtKB-KW"/>
</dbReference>
<dbReference type="OrthoDB" id="415590at2759"/>
<evidence type="ECO:0000256" key="4">
    <source>
        <dbReference type="ARBA" id="ARBA00022777"/>
    </source>
</evidence>
<comment type="activity regulation">
    <text evidence="9">Activated by a monovalent cation that binds near, but not in, the active site. The most likely occupant of the site in vivo is potassium. Ion binding induces a conformational change that may alter substrate affinity.</text>
</comment>
<dbReference type="Proteomes" id="UP000053411">
    <property type="component" value="Unassembled WGS sequence"/>
</dbReference>
<feature type="binding site" evidence="9">
    <location>
        <position position="293"/>
    </location>
    <ligand>
        <name>K(+)</name>
        <dbReference type="ChEBI" id="CHEBI:29103"/>
    </ligand>
</feature>
<feature type="binding site" evidence="9">
    <location>
        <position position="347"/>
    </location>
    <ligand>
        <name>K(+)</name>
        <dbReference type="ChEBI" id="CHEBI:29103"/>
    </ligand>
</feature>
<dbReference type="EC" id="2.7.1.15" evidence="9"/>
<evidence type="ECO:0000256" key="7">
    <source>
        <dbReference type="ARBA" id="ARBA00022958"/>
    </source>
</evidence>
<evidence type="ECO:0000313" key="11">
    <source>
        <dbReference type="EMBL" id="KIY01458.1"/>
    </source>
</evidence>
<evidence type="ECO:0000256" key="6">
    <source>
        <dbReference type="ARBA" id="ARBA00022842"/>
    </source>
</evidence>
<dbReference type="GO" id="GO:0005737">
    <property type="term" value="C:cytoplasm"/>
    <property type="evidence" value="ECO:0007669"/>
    <property type="project" value="UniProtKB-SubCell"/>
</dbReference>
<dbReference type="GO" id="GO:0004747">
    <property type="term" value="F:ribokinase activity"/>
    <property type="evidence" value="ECO:0007669"/>
    <property type="project" value="UniProtKB-UniRule"/>
</dbReference>
<comment type="subcellular location">
    <subcellularLocation>
        <location evidence="9">Cytoplasm</location>
    </subcellularLocation>
    <subcellularLocation>
        <location evidence="9">Nucleus</location>
    </subcellularLocation>
</comment>
<evidence type="ECO:0000256" key="8">
    <source>
        <dbReference type="ARBA" id="ARBA00023277"/>
    </source>
</evidence>
<evidence type="ECO:0000256" key="1">
    <source>
        <dbReference type="ARBA" id="ARBA00022679"/>
    </source>
</evidence>
<keyword evidence="12" id="KW-1185">Reference proteome</keyword>
<dbReference type="CDD" id="cd01174">
    <property type="entry name" value="ribokinase"/>
    <property type="match status" value="1"/>
</dbReference>
<dbReference type="Pfam" id="PF00294">
    <property type="entry name" value="PfkB"/>
    <property type="match status" value="1"/>
</dbReference>
<comment type="cofactor">
    <cofactor evidence="9">
        <name>Mg(2+)</name>
        <dbReference type="ChEBI" id="CHEBI:18420"/>
    </cofactor>
    <text evidence="9">Requires a divalent cation, most likely magnesium in vivo, as an electrophilic catalyst to aid phosphoryl group transfer. It is the chelate of the metal and the nucleotide that is the actual substrate.</text>
</comment>
<organism evidence="11 12">
    <name type="scientific">Fonsecaea multimorphosa CBS 102226</name>
    <dbReference type="NCBI Taxonomy" id="1442371"/>
    <lineage>
        <taxon>Eukaryota</taxon>
        <taxon>Fungi</taxon>
        <taxon>Dikarya</taxon>
        <taxon>Ascomycota</taxon>
        <taxon>Pezizomycotina</taxon>
        <taxon>Eurotiomycetes</taxon>
        <taxon>Chaetothyriomycetidae</taxon>
        <taxon>Chaetothyriales</taxon>
        <taxon>Herpotrichiellaceae</taxon>
        <taxon>Fonsecaea</taxon>
    </lineage>
</organism>
<comment type="catalytic activity">
    <reaction evidence="9">
        <text>D-ribose + ATP = D-ribose 5-phosphate + ADP + H(+)</text>
        <dbReference type="Rhea" id="RHEA:13697"/>
        <dbReference type="ChEBI" id="CHEBI:15378"/>
        <dbReference type="ChEBI" id="CHEBI:30616"/>
        <dbReference type="ChEBI" id="CHEBI:47013"/>
        <dbReference type="ChEBI" id="CHEBI:78346"/>
        <dbReference type="ChEBI" id="CHEBI:456216"/>
        <dbReference type="EC" id="2.7.1.15"/>
    </reaction>
</comment>
<dbReference type="PRINTS" id="PR00990">
    <property type="entry name" value="RIBOKINASE"/>
</dbReference>
<dbReference type="STRING" id="1442371.A0A0D2K6K0"/>
<comment type="similarity">
    <text evidence="9">Belongs to the carbohydrate kinase PfkB family. Ribokinase subfamily.</text>
</comment>
<dbReference type="HAMAP" id="MF_01987">
    <property type="entry name" value="Ribokinase"/>
    <property type="match status" value="1"/>
</dbReference>
<keyword evidence="4 9" id="KW-0418">Kinase</keyword>
<keyword evidence="9" id="KW-0539">Nucleus</keyword>
<dbReference type="PANTHER" id="PTHR10584">
    <property type="entry name" value="SUGAR KINASE"/>
    <property type="match status" value="1"/>
</dbReference>
<feature type="binding site" evidence="9">
    <location>
        <position position="338"/>
    </location>
    <ligand>
        <name>K(+)</name>
        <dbReference type="ChEBI" id="CHEBI:29103"/>
    </ligand>
</feature>
<feature type="binding site" evidence="9">
    <location>
        <position position="343"/>
    </location>
    <ligand>
        <name>K(+)</name>
        <dbReference type="ChEBI" id="CHEBI:29103"/>
    </ligand>
</feature>
<comment type="caution">
    <text evidence="9">Lacks conserved residue(s) required for the propagation of feature annotation.</text>
</comment>
<accession>A0A0D2K6K0</accession>
<keyword evidence="6 9" id="KW-0460">Magnesium</keyword>
<evidence type="ECO:0000259" key="10">
    <source>
        <dbReference type="Pfam" id="PF00294"/>
    </source>
</evidence>
<evidence type="ECO:0000256" key="2">
    <source>
        <dbReference type="ARBA" id="ARBA00022723"/>
    </source>
</evidence>
<feature type="binding site" evidence="9">
    <location>
        <position position="297"/>
    </location>
    <ligand>
        <name>substrate</name>
    </ligand>
</feature>
<keyword evidence="9" id="KW-0963">Cytoplasm</keyword>
<comment type="function">
    <text evidence="9">Catalyzes the phosphorylation of ribose at O-5 in a reaction requiring ATP and magnesium. The resulting D-ribose-5-phosphate can then be used either for sythesis of nucleotides, histidine, and tryptophan, or as a component of the pentose phosphate pathway.</text>
</comment>
<dbReference type="GO" id="GO:0019303">
    <property type="term" value="P:D-ribose catabolic process"/>
    <property type="evidence" value="ECO:0007669"/>
    <property type="project" value="UniProtKB-UniRule"/>
</dbReference>
<dbReference type="Gene3D" id="3.40.1190.20">
    <property type="match status" value="1"/>
</dbReference>
<keyword evidence="8 9" id="KW-0119">Carbohydrate metabolism</keyword>
<dbReference type="GO" id="GO:0005634">
    <property type="term" value="C:nucleus"/>
    <property type="evidence" value="ECO:0007669"/>
    <property type="project" value="UniProtKB-SubCell"/>
</dbReference>
<evidence type="ECO:0000256" key="3">
    <source>
        <dbReference type="ARBA" id="ARBA00022741"/>
    </source>
</evidence>
<feature type="binding site" evidence="9">
    <location>
        <begin position="55"/>
        <end position="59"/>
    </location>
    <ligand>
        <name>substrate</name>
    </ligand>
</feature>
<feature type="binding site" evidence="9">
    <location>
        <begin position="296"/>
        <end position="297"/>
    </location>
    <ligand>
        <name>ATP</name>
        <dbReference type="ChEBI" id="CHEBI:30616"/>
    </ligand>
</feature>
<name>A0A0D2K6K0_9EURO</name>
<evidence type="ECO:0000256" key="5">
    <source>
        <dbReference type="ARBA" id="ARBA00022840"/>
    </source>
</evidence>
<keyword evidence="3 9" id="KW-0547">Nucleotide-binding</keyword>
<reference evidence="11 12" key="1">
    <citation type="submission" date="2015-01" db="EMBL/GenBank/DDBJ databases">
        <title>The Genome Sequence of Fonsecaea multimorphosa CBS 102226.</title>
        <authorList>
            <consortium name="The Broad Institute Genomics Platform"/>
            <person name="Cuomo C."/>
            <person name="de Hoog S."/>
            <person name="Gorbushina A."/>
            <person name="Stielow B."/>
            <person name="Teixiera M."/>
            <person name="Abouelleil A."/>
            <person name="Chapman S.B."/>
            <person name="Priest M."/>
            <person name="Young S.K."/>
            <person name="Wortman J."/>
            <person name="Nusbaum C."/>
            <person name="Birren B."/>
        </authorList>
    </citation>
    <scope>NUCLEOTIDE SEQUENCE [LARGE SCALE GENOMIC DNA]</scope>
    <source>
        <strain evidence="11 12">CBS 102226</strain>
    </source>
</reference>
<feature type="binding site" evidence="9">
    <location>
        <position position="219"/>
    </location>
    <ligand>
        <name>ATP</name>
        <dbReference type="ChEBI" id="CHEBI:30616"/>
    </ligand>
</feature>
<feature type="binding site" evidence="9">
    <location>
        <position position="341"/>
    </location>
    <ligand>
        <name>K(+)</name>
        <dbReference type="ChEBI" id="CHEBI:29103"/>
    </ligand>
</feature>
<keyword evidence="5 9" id="KW-0067">ATP-binding</keyword>
<dbReference type="UniPathway" id="UPA00916">
    <property type="reaction ID" value="UER00889"/>
</dbReference>
<dbReference type="InterPro" id="IPR002139">
    <property type="entry name" value="Ribo/fructo_kinase"/>
</dbReference>
<comment type="pathway">
    <text evidence="9">Carbohydrate metabolism; D-ribose degradation; D-ribose 5-phosphate from beta-D-ribopyranose: step 2/2.</text>
</comment>
<feature type="active site" description="Proton acceptor" evidence="9">
    <location>
        <position position="297"/>
    </location>
</feature>
<dbReference type="EMBL" id="KN848065">
    <property type="protein sequence ID" value="KIY01458.1"/>
    <property type="molecule type" value="Genomic_DNA"/>
</dbReference>
<dbReference type="RefSeq" id="XP_016635580.1">
    <property type="nucleotide sequence ID" value="XM_016773523.1"/>
</dbReference>
<comment type="subunit">
    <text evidence="9">Homodimer.</text>
</comment>
<gene>
    <name evidence="11" type="ORF">Z520_03010</name>
</gene>
<dbReference type="InterPro" id="IPR011877">
    <property type="entry name" value="Ribokinase"/>
</dbReference>
<protein>
    <recommendedName>
        <fullName evidence="9">Ribokinase</fullName>
        <shortName evidence="9">RK</shortName>
        <ecNumber evidence="9">2.7.1.15</ecNumber>
    </recommendedName>
</protein>
<dbReference type="PANTHER" id="PTHR10584:SF166">
    <property type="entry name" value="RIBOKINASE"/>
    <property type="match status" value="1"/>
</dbReference>
<keyword evidence="7 9" id="KW-0630">Potassium</keyword>
<feature type="binding site" evidence="9">
    <location>
        <begin position="27"/>
        <end position="29"/>
    </location>
    <ligand>
        <name>substrate</name>
    </ligand>
</feature>
<dbReference type="AlphaFoldDB" id="A0A0D2K6K0"/>
<dbReference type="InterPro" id="IPR029056">
    <property type="entry name" value="Ribokinase-like"/>
</dbReference>